<protein>
    <submittedName>
        <fullName evidence="2">Uncharacterized protein</fullName>
    </submittedName>
</protein>
<dbReference type="HOGENOM" id="CLU_2501906_0_0_1"/>
<dbReference type="Gramene" id="ORUFI09G02940.1">
    <property type="protein sequence ID" value="ORUFI09G02940.1"/>
    <property type="gene ID" value="ORUFI09G02940"/>
</dbReference>
<evidence type="ECO:0000313" key="2">
    <source>
        <dbReference type="EnsemblPlants" id="ORUFI09G02940.1"/>
    </source>
</evidence>
<feature type="region of interest" description="Disordered" evidence="1">
    <location>
        <begin position="60"/>
        <end position="86"/>
    </location>
</feature>
<dbReference type="Proteomes" id="UP000008022">
    <property type="component" value="Unassembled WGS sequence"/>
</dbReference>
<accession>A0A0E0QNQ1</accession>
<evidence type="ECO:0000256" key="1">
    <source>
        <dbReference type="SAM" id="MobiDB-lite"/>
    </source>
</evidence>
<proteinExistence type="predicted"/>
<dbReference type="AlphaFoldDB" id="A0A0E0QNQ1"/>
<feature type="compositionally biased region" description="Basic and acidic residues" evidence="1">
    <location>
        <begin position="70"/>
        <end position="86"/>
    </location>
</feature>
<evidence type="ECO:0000313" key="3">
    <source>
        <dbReference type="Proteomes" id="UP000008022"/>
    </source>
</evidence>
<dbReference type="EnsemblPlants" id="ORUFI09G02940.1">
    <property type="protein sequence ID" value="ORUFI09G02940.1"/>
    <property type="gene ID" value="ORUFI09G02940"/>
</dbReference>
<reference evidence="3" key="1">
    <citation type="submission" date="2013-06" db="EMBL/GenBank/DDBJ databases">
        <authorList>
            <person name="Zhao Q."/>
        </authorList>
    </citation>
    <scope>NUCLEOTIDE SEQUENCE</scope>
    <source>
        <strain evidence="3">cv. W1943</strain>
    </source>
</reference>
<organism evidence="2 3">
    <name type="scientific">Oryza rufipogon</name>
    <name type="common">Brownbeard rice</name>
    <name type="synonym">Asian wild rice</name>
    <dbReference type="NCBI Taxonomy" id="4529"/>
    <lineage>
        <taxon>Eukaryota</taxon>
        <taxon>Viridiplantae</taxon>
        <taxon>Streptophyta</taxon>
        <taxon>Embryophyta</taxon>
        <taxon>Tracheophyta</taxon>
        <taxon>Spermatophyta</taxon>
        <taxon>Magnoliopsida</taxon>
        <taxon>Liliopsida</taxon>
        <taxon>Poales</taxon>
        <taxon>Poaceae</taxon>
        <taxon>BOP clade</taxon>
        <taxon>Oryzoideae</taxon>
        <taxon>Oryzeae</taxon>
        <taxon>Oryzinae</taxon>
        <taxon>Oryza</taxon>
    </lineage>
</organism>
<name>A0A0E0QNQ1_ORYRU</name>
<keyword evidence="3" id="KW-1185">Reference proteome</keyword>
<sequence>MERERVVRAEVRVCDGGWPEPGRLSHGEAAAGRCRPHILSFSLLSLLSRAGVVADFREAAGRGAGGGGAGERERDGRRDGELGGGE</sequence>
<reference evidence="2" key="2">
    <citation type="submission" date="2015-06" db="UniProtKB">
        <authorList>
            <consortium name="EnsemblPlants"/>
        </authorList>
    </citation>
    <scope>IDENTIFICATION</scope>
</reference>